<protein>
    <submittedName>
        <fullName evidence="9">Recombinase family protein</fullName>
    </submittedName>
</protein>
<comment type="caution">
    <text evidence="9">The sequence shown here is derived from an EMBL/GenBank/DDBJ whole genome shotgun (WGS) entry which is preliminary data.</text>
</comment>
<keyword evidence="10" id="KW-1185">Reference proteome</keyword>
<dbReference type="CDD" id="cd00569">
    <property type="entry name" value="HTH_Hin_like"/>
    <property type="match status" value="1"/>
</dbReference>
<evidence type="ECO:0000256" key="2">
    <source>
        <dbReference type="ARBA" id="ARBA00022908"/>
    </source>
</evidence>
<dbReference type="Gene3D" id="3.40.50.1390">
    <property type="entry name" value="Resolvase, N-terminal catalytic domain"/>
    <property type="match status" value="1"/>
</dbReference>
<evidence type="ECO:0000256" key="6">
    <source>
        <dbReference type="PROSITE-ProRule" id="PRU10137"/>
    </source>
</evidence>
<comment type="similarity">
    <text evidence="1">Belongs to the site-specific recombinase resolvase family.</text>
</comment>
<evidence type="ECO:0000313" key="10">
    <source>
        <dbReference type="Proteomes" id="UP001152755"/>
    </source>
</evidence>
<dbReference type="PROSITE" id="PS51736">
    <property type="entry name" value="RECOMBINASES_3"/>
    <property type="match status" value="1"/>
</dbReference>
<evidence type="ECO:0000313" key="9">
    <source>
        <dbReference type="EMBL" id="MDG3016806.1"/>
    </source>
</evidence>
<proteinExistence type="inferred from homology"/>
<dbReference type="SUPFAM" id="SSF53041">
    <property type="entry name" value="Resolvase-like"/>
    <property type="match status" value="1"/>
</dbReference>
<gene>
    <name evidence="9" type="ORF">NVS88_19825</name>
</gene>
<dbReference type="GO" id="GO:0000150">
    <property type="term" value="F:DNA strand exchange activity"/>
    <property type="evidence" value="ECO:0007669"/>
    <property type="project" value="InterPro"/>
</dbReference>
<dbReference type="InterPro" id="IPR006118">
    <property type="entry name" value="Recombinase_CS"/>
</dbReference>
<dbReference type="Pfam" id="PF00239">
    <property type="entry name" value="Resolvase"/>
    <property type="match status" value="1"/>
</dbReference>
<dbReference type="Gene3D" id="1.10.10.60">
    <property type="entry name" value="Homeodomain-like"/>
    <property type="match status" value="1"/>
</dbReference>
<dbReference type="EMBL" id="JANRHA010000018">
    <property type="protein sequence ID" value="MDG3016806.1"/>
    <property type="molecule type" value="Genomic_DNA"/>
</dbReference>
<evidence type="ECO:0000256" key="5">
    <source>
        <dbReference type="PIRSR" id="PIRSR606118-50"/>
    </source>
</evidence>
<dbReference type="PANTHER" id="PTHR30461:SF2">
    <property type="entry name" value="SERINE RECOMBINASE PINE-RELATED"/>
    <property type="match status" value="1"/>
</dbReference>
<evidence type="ECO:0000259" key="8">
    <source>
        <dbReference type="PROSITE" id="PS51736"/>
    </source>
</evidence>
<dbReference type="GO" id="GO:0015074">
    <property type="term" value="P:DNA integration"/>
    <property type="evidence" value="ECO:0007669"/>
    <property type="project" value="UniProtKB-KW"/>
</dbReference>
<evidence type="ECO:0000256" key="7">
    <source>
        <dbReference type="SAM" id="MobiDB-lite"/>
    </source>
</evidence>
<dbReference type="Pfam" id="PF02796">
    <property type="entry name" value="HTH_7"/>
    <property type="match status" value="1"/>
</dbReference>
<dbReference type="PANTHER" id="PTHR30461">
    <property type="entry name" value="DNA-INVERTASE FROM LAMBDOID PROPHAGE"/>
    <property type="match status" value="1"/>
</dbReference>
<dbReference type="InterPro" id="IPR009057">
    <property type="entry name" value="Homeodomain-like_sf"/>
</dbReference>
<dbReference type="CDD" id="cd03768">
    <property type="entry name" value="SR_ResInv"/>
    <property type="match status" value="1"/>
</dbReference>
<dbReference type="AlphaFoldDB" id="A0A9X4RJ56"/>
<feature type="domain" description="Resolvase/invertase-type recombinase catalytic" evidence="8">
    <location>
        <begin position="1"/>
        <end position="136"/>
    </location>
</feature>
<dbReference type="InterPro" id="IPR036162">
    <property type="entry name" value="Resolvase-like_N_sf"/>
</dbReference>
<dbReference type="InterPro" id="IPR050639">
    <property type="entry name" value="SSR_resolvase"/>
</dbReference>
<dbReference type="GO" id="GO:0003677">
    <property type="term" value="F:DNA binding"/>
    <property type="evidence" value="ECO:0007669"/>
    <property type="project" value="UniProtKB-KW"/>
</dbReference>
<dbReference type="SMART" id="SM00857">
    <property type="entry name" value="Resolvase"/>
    <property type="match status" value="1"/>
</dbReference>
<evidence type="ECO:0000256" key="1">
    <source>
        <dbReference type="ARBA" id="ARBA00009913"/>
    </source>
</evidence>
<name>A0A9X4RJ56_9ACTN</name>
<dbReference type="SUPFAM" id="SSF46689">
    <property type="entry name" value="Homeodomain-like"/>
    <property type="match status" value="1"/>
</dbReference>
<dbReference type="PROSITE" id="PS00397">
    <property type="entry name" value="RECOMBINASES_1"/>
    <property type="match status" value="1"/>
</dbReference>
<dbReference type="Proteomes" id="UP001152755">
    <property type="component" value="Unassembled WGS sequence"/>
</dbReference>
<reference evidence="9" key="1">
    <citation type="submission" date="2022-08" db="EMBL/GenBank/DDBJ databases">
        <title>Genome analysis of Corynebacteriales strain.</title>
        <authorList>
            <person name="Lee S.D."/>
        </authorList>
    </citation>
    <scope>NUCLEOTIDE SEQUENCE</scope>
    <source>
        <strain evidence="9">D3-21</strain>
    </source>
</reference>
<feature type="region of interest" description="Disordered" evidence="7">
    <location>
        <begin position="188"/>
        <end position="209"/>
    </location>
</feature>
<feature type="active site" description="O-(5'-phospho-DNA)-serine intermediate" evidence="5 6">
    <location>
        <position position="9"/>
    </location>
</feature>
<keyword evidence="2" id="KW-0229">DNA integration</keyword>
<accession>A0A9X4RJ56</accession>
<keyword evidence="3" id="KW-0238">DNA-binding</keyword>
<evidence type="ECO:0000256" key="4">
    <source>
        <dbReference type="ARBA" id="ARBA00023172"/>
    </source>
</evidence>
<evidence type="ECO:0000256" key="3">
    <source>
        <dbReference type="ARBA" id="ARBA00023125"/>
    </source>
</evidence>
<keyword evidence="4" id="KW-0233">DNA recombination</keyword>
<sequence>MLIGYARVSTAEQNPDHQVDALRRAGVSVENIHVDHASGAKSSRPQLDLVLALLREDDQLVITRLDRLGRSVLHLITLGAQLREKGVGLRVLEQGIDTATAEGRAMFGMLSVLAELQPEITVANTRDGLAAARARGRKGGRPPKLTGDQIALAQRLYDAGEHTVAQIADLIGVRRTTLYGHLNKTVQSAPTGGKAAARQGGSTDRPGVAGQPEVIVNARSALACPSCGHEPATRAEAIGQRADLSVTWLEADPERTGEVVAAHHCRRCQPAGTAHDIACAVCGDGPIVTDSSTSASADLAPSVQRWLRRARWQLEPSLRCPEHPAPAPPR</sequence>
<dbReference type="InterPro" id="IPR006119">
    <property type="entry name" value="Resolv_N"/>
</dbReference>
<organism evidence="9 10">
    <name type="scientific">Speluncibacter jeojiensis</name>
    <dbReference type="NCBI Taxonomy" id="2710754"/>
    <lineage>
        <taxon>Bacteria</taxon>
        <taxon>Bacillati</taxon>
        <taxon>Actinomycetota</taxon>
        <taxon>Actinomycetes</taxon>
        <taxon>Mycobacteriales</taxon>
        <taxon>Speluncibacteraceae</taxon>
        <taxon>Speluncibacter</taxon>
    </lineage>
</organism>
<dbReference type="InterPro" id="IPR006120">
    <property type="entry name" value="Resolvase_HTH_dom"/>
</dbReference>